<evidence type="ECO:0000256" key="1">
    <source>
        <dbReference type="SAM" id="Phobius"/>
    </source>
</evidence>
<evidence type="ECO:0000313" key="3">
    <source>
        <dbReference type="Proteomes" id="UP000298030"/>
    </source>
</evidence>
<feature type="transmembrane region" description="Helical" evidence="1">
    <location>
        <begin position="149"/>
        <end position="170"/>
    </location>
</feature>
<protein>
    <submittedName>
        <fullName evidence="2">Uncharacterized protein</fullName>
    </submittedName>
</protein>
<accession>A0A4Y7SK56</accession>
<proteinExistence type="predicted"/>
<dbReference type="EMBL" id="QPFP01000096">
    <property type="protein sequence ID" value="TEB22142.1"/>
    <property type="molecule type" value="Genomic_DNA"/>
</dbReference>
<sequence>MEGDAPVPQARLCQPSPPESENVLVLEHFFLDATEPERMAILRPSTNDAPDYHSFCKRIREHHFHEHYFRGDTINIRLYTDEIEGLYGEEVRISEEAWQGVFRTASKVIVRATSTIQDLKPPPDLTRPSRAQVALAMMWNLWERITSRLLFLVLILSVLVVSTTTVQWRLE</sequence>
<dbReference type="AlphaFoldDB" id="A0A4Y7SK56"/>
<keyword evidence="3" id="KW-1185">Reference proteome</keyword>
<gene>
    <name evidence="2" type="ORF">FA13DRAFT_1799133</name>
</gene>
<name>A0A4Y7SK56_COPMI</name>
<reference evidence="2 3" key="1">
    <citation type="journal article" date="2019" name="Nat. Ecol. Evol.">
        <title>Megaphylogeny resolves global patterns of mushroom evolution.</title>
        <authorList>
            <person name="Varga T."/>
            <person name="Krizsan K."/>
            <person name="Foldi C."/>
            <person name="Dima B."/>
            <person name="Sanchez-Garcia M."/>
            <person name="Sanchez-Ramirez S."/>
            <person name="Szollosi G.J."/>
            <person name="Szarkandi J.G."/>
            <person name="Papp V."/>
            <person name="Albert L."/>
            <person name="Andreopoulos W."/>
            <person name="Angelini C."/>
            <person name="Antonin V."/>
            <person name="Barry K.W."/>
            <person name="Bougher N.L."/>
            <person name="Buchanan P."/>
            <person name="Buyck B."/>
            <person name="Bense V."/>
            <person name="Catcheside P."/>
            <person name="Chovatia M."/>
            <person name="Cooper J."/>
            <person name="Damon W."/>
            <person name="Desjardin D."/>
            <person name="Finy P."/>
            <person name="Geml J."/>
            <person name="Haridas S."/>
            <person name="Hughes K."/>
            <person name="Justo A."/>
            <person name="Karasinski D."/>
            <person name="Kautmanova I."/>
            <person name="Kiss B."/>
            <person name="Kocsube S."/>
            <person name="Kotiranta H."/>
            <person name="LaButti K.M."/>
            <person name="Lechner B.E."/>
            <person name="Liimatainen K."/>
            <person name="Lipzen A."/>
            <person name="Lukacs Z."/>
            <person name="Mihaltcheva S."/>
            <person name="Morgado L.N."/>
            <person name="Niskanen T."/>
            <person name="Noordeloos M.E."/>
            <person name="Ohm R.A."/>
            <person name="Ortiz-Santana B."/>
            <person name="Ovrebo C."/>
            <person name="Racz N."/>
            <person name="Riley R."/>
            <person name="Savchenko A."/>
            <person name="Shiryaev A."/>
            <person name="Soop K."/>
            <person name="Spirin V."/>
            <person name="Szebenyi C."/>
            <person name="Tomsovsky M."/>
            <person name="Tulloss R.E."/>
            <person name="Uehling J."/>
            <person name="Grigoriev I.V."/>
            <person name="Vagvolgyi C."/>
            <person name="Papp T."/>
            <person name="Martin F.M."/>
            <person name="Miettinen O."/>
            <person name="Hibbett D.S."/>
            <person name="Nagy L.G."/>
        </authorList>
    </citation>
    <scope>NUCLEOTIDE SEQUENCE [LARGE SCALE GENOMIC DNA]</scope>
    <source>
        <strain evidence="2 3">FP101781</strain>
    </source>
</reference>
<comment type="caution">
    <text evidence="2">The sequence shown here is derived from an EMBL/GenBank/DDBJ whole genome shotgun (WGS) entry which is preliminary data.</text>
</comment>
<keyword evidence="1" id="KW-0812">Transmembrane</keyword>
<keyword evidence="1" id="KW-1133">Transmembrane helix</keyword>
<keyword evidence="1" id="KW-0472">Membrane</keyword>
<evidence type="ECO:0000313" key="2">
    <source>
        <dbReference type="EMBL" id="TEB22142.1"/>
    </source>
</evidence>
<dbReference type="Proteomes" id="UP000298030">
    <property type="component" value="Unassembled WGS sequence"/>
</dbReference>
<organism evidence="2 3">
    <name type="scientific">Coprinellus micaceus</name>
    <name type="common">Glistening ink-cap mushroom</name>
    <name type="synonym">Coprinus micaceus</name>
    <dbReference type="NCBI Taxonomy" id="71717"/>
    <lineage>
        <taxon>Eukaryota</taxon>
        <taxon>Fungi</taxon>
        <taxon>Dikarya</taxon>
        <taxon>Basidiomycota</taxon>
        <taxon>Agaricomycotina</taxon>
        <taxon>Agaricomycetes</taxon>
        <taxon>Agaricomycetidae</taxon>
        <taxon>Agaricales</taxon>
        <taxon>Agaricineae</taxon>
        <taxon>Psathyrellaceae</taxon>
        <taxon>Coprinellus</taxon>
    </lineage>
</organism>